<reference evidence="2 3" key="1">
    <citation type="submission" date="2018-08" db="EMBL/GenBank/DDBJ databases">
        <title>A genome reference for cultivated species of the human gut microbiota.</title>
        <authorList>
            <person name="Zou Y."/>
            <person name="Xue W."/>
            <person name="Luo G."/>
        </authorList>
    </citation>
    <scope>NUCLEOTIDE SEQUENCE [LARGE SCALE GENOMIC DNA]</scope>
    <source>
        <strain evidence="2 3">AM30-5LB</strain>
    </source>
</reference>
<dbReference type="Proteomes" id="UP000286050">
    <property type="component" value="Unassembled WGS sequence"/>
</dbReference>
<evidence type="ECO:0000313" key="2">
    <source>
        <dbReference type="EMBL" id="RHD54445.1"/>
    </source>
</evidence>
<name>A0A414FU52_9ACTN</name>
<proteinExistence type="predicted"/>
<dbReference type="EMBL" id="QSJI01000010">
    <property type="protein sequence ID" value="RHD54445.1"/>
    <property type="molecule type" value="Genomic_DNA"/>
</dbReference>
<accession>A0A414FU52</accession>
<dbReference type="RefSeq" id="WP_118272358.1">
    <property type="nucleotide sequence ID" value="NZ_QSJI01000010.1"/>
</dbReference>
<evidence type="ECO:0000259" key="1">
    <source>
        <dbReference type="Pfam" id="PF00882"/>
    </source>
</evidence>
<sequence length="314" mass="34856">MPALITHRLFGEESIERLPEGIITNEDERAAFLLANQGPDPFFFRFRTPNMGTCMELARVMHRSRMSRQFAALREGVSRLQPSDSGVGRAWTLGMLSHYVLDRNAHPFVYAQQWGIQEADPDLTGAGSQVHAVIESDLDLLMLQFKRNGATIAEFPPVGEVSSNPRIDKVSGALVSFMAKSVYGMDVAANEYGGAVADMQLVYRLIEPAGSMRSDVLGRLESLVSDYSLLQSLAHRVTTETPSACGNLEHKPWRNPFSETESTEAFPDVFDRALDDYAQAACRFIETGDMGAVTEHVNYSGRPLDANEEFDREE</sequence>
<dbReference type="InterPro" id="IPR029002">
    <property type="entry name" value="PLPC/GPLD1"/>
</dbReference>
<gene>
    <name evidence="2" type="ORF">DW787_07825</name>
</gene>
<evidence type="ECO:0000313" key="3">
    <source>
        <dbReference type="Proteomes" id="UP000286050"/>
    </source>
</evidence>
<comment type="caution">
    <text evidence="2">The sequence shown here is derived from an EMBL/GenBank/DDBJ whole genome shotgun (WGS) entry which is preliminary data.</text>
</comment>
<dbReference type="Pfam" id="PF00882">
    <property type="entry name" value="Zn_dep_PLPC"/>
    <property type="match status" value="1"/>
</dbReference>
<organism evidence="2 3">
    <name type="scientific">Collinsella intestinalis</name>
    <dbReference type="NCBI Taxonomy" id="147207"/>
    <lineage>
        <taxon>Bacteria</taxon>
        <taxon>Bacillati</taxon>
        <taxon>Actinomycetota</taxon>
        <taxon>Coriobacteriia</taxon>
        <taxon>Coriobacteriales</taxon>
        <taxon>Coriobacteriaceae</taxon>
        <taxon>Collinsella</taxon>
    </lineage>
</organism>
<protein>
    <recommendedName>
        <fullName evidence="1">Phospholipase C/D domain-containing protein</fullName>
    </recommendedName>
</protein>
<dbReference type="AlphaFoldDB" id="A0A414FU52"/>
<feature type="domain" description="Phospholipase C/D" evidence="1">
    <location>
        <begin position="6"/>
        <end position="145"/>
    </location>
</feature>